<name>A0AAD6QD43_9ROSI</name>
<reference evidence="1" key="1">
    <citation type="journal article" date="2023" name="Mol. Ecol. Resour.">
        <title>Chromosome-level genome assembly of a triploid poplar Populus alba 'Berolinensis'.</title>
        <authorList>
            <person name="Chen S."/>
            <person name="Yu Y."/>
            <person name="Wang X."/>
            <person name="Wang S."/>
            <person name="Zhang T."/>
            <person name="Zhou Y."/>
            <person name="He R."/>
            <person name="Meng N."/>
            <person name="Wang Y."/>
            <person name="Liu W."/>
            <person name="Liu Z."/>
            <person name="Liu J."/>
            <person name="Guo Q."/>
            <person name="Huang H."/>
            <person name="Sederoff R.R."/>
            <person name="Wang G."/>
            <person name="Qu G."/>
            <person name="Chen S."/>
        </authorList>
    </citation>
    <scope>NUCLEOTIDE SEQUENCE</scope>
    <source>
        <strain evidence="1">SC-2020</strain>
    </source>
</reference>
<sequence>MRQKIRHLREASASQTKLAMHPNWDHFTPKNHNLLHNNFMWQYININTNISYSKLMSIFFQKSRTKSKVKITEVLCNRRIIKSQNLKEIMISDAIFITATRITSQFYHSFNIIIRSIKPCPLHVTLQIIDTQFSIPVFIHDLKYILHNPRTRPC</sequence>
<gene>
    <name evidence="1" type="ORF">NC653_020892</name>
</gene>
<keyword evidence="2" id="KW-1185">Reference proteome</keyword>
<evidence type="ECO:0000313" key="2">
    <source>
        <dbReference type="Proteomes" id="UP001164929"/>
    </source>
</evidence>
<dbReference type="EMBL" id="JAQIZT010000008">
    <property type="protein sequence ID" value="KAJ6987772.1"/>
    <property type="molecule type" value="Genomic_DNA"/>
</dbReference>
<protein>
    <submittedName>
        <fullName evidence="1">Uncharacterized protein</fullName>
    </submittedName>
</protein>
<organism evidence="1 2">
    <name type="scientific">Populus alba x Populus x berolinensis</name>
    <dbReference type="NCBI Taxonomy" id="444605"/>
    <lineage>
        <taxon>Eukaryota</taxon>
        <taxon>Viridiplantae</taxon>
        <taxon>Streptophyta</taxon>
        <taxon>Embryophyta</taxon>
        <taxon>Tracheophyta</taxon>
        <taxon>Spermatophyta</taxon>
        <taxon>Magnoliopsida</taxon>
        <taxon>eudicotyledons</taxon>
        <taxon>Gunneridae</taxon>
        <taxon>Pentapetalae</taxon>
        <taxon>rosids</taxon>
        <taxon>fabids</taxon>
        <taxon>Malpighiales</taxon>
        <taxon>Salicaceae</taxon>
        <taxon>Saliceae</taxon>
        <taxon>Populus</taxon>
    </lineage>
</organism>
<dbReference type="AlphaFoldDB" id="A0AAD6QD43"/>
<accession>A0AAD6QD43</accession>
<evidence type="ECO:0000313" key="1">
    <source>
        <dbReference type="EMBL" id="KAJ6987772.1"/>
    </source>
</evidence>
<proteinExistence type="predicted"/>
<comment type="caution">
    <text evidence="1">The sequence shown here is derived from an EMBL/GenBank/DDBJ whole genome shotgun (WGS) entry which is preliminary data.</text>
</comment>
<dbReference type="Proteomes" id="UP001164929">
    <property type="component" value="Chromosome 8"/>
</dbReference>